<evidence type="ECO:0000256" key="4">
    <source>
        <dbReference type="ARBA" id="ARBA00022679"/>
    </source>
</evidence>
<proteinExistence type="inferred from homology"/>
<dbReference type="InterPro" id="IPR050103">
    <property type="entry name" value="Class-III_PLP-dep_AT"/>
</dbReference>
<dbReference type="InterPro" id="IPR004632">
    <property type="entry name" value="4NH2But_aminotransferase_bac"/>
</dbReference>
<sequence>MTVSSDLHSRQKAAVAGGVGTRAIFAKKALNAELWDVDGRRFIDFAAGIAVNNTGHRHPTIMRAVAEQAERFTHTCFHVAPYEGYVRLAERLNAIAPTGAENRTMLVTTGAEAVENAVKVARAYTGRAGIIAFSGAFHGRTMLGMALTGKVMPYKKNFGPFPADIYHAPFPNPYLGFSTEDAIAGLERLFAADVDPERIAAFIVEPVQGEGGFNIAPKEFLIRLREIADRYAIVLIADEVQAGMARTGKMFGFEHAGVKPDLVTMAKGLAGGFPLSAVTGKAEIMNAAHPGGLGGTYAGNPLSVAAANAVLDVIESEKLCERAAEVGRRITERLTSIASRQGMERIGEVRGLGAMVAFELVEDRESKAASPAITNRIVAEAEARGLILLSCGTRLNVIRLLPPLTIEWDVLEDGLNILEASIEAAFSDATTPVAA</sequence>
<reference evidence="7 8" key="1">
    <citation type="submission" date="2023-04" db="EMBL/GenBank/DDBJ databases">
        <title>Neorhizobium petrolearium OS53, complete genome.</title>
        <authorList>
            <person name="Yu T."/>
        </authorList>
    </citation>
    <scope>NUCLEOTIDE SEQUENCE [LARGE SCALE GENOMIC DNA]</scope>
    <source>
        <strain evidence="7 8">OS53</strain>
        <plasmid evidence="7 8">unnamed1</plasmid>
    </source>
</reference>
<comment type="cofactor">
    <cofactor evidence="1">
        <name>pyridoxal 5'-phosphate</name>
        <dbReference type="ChEBI" id="CHEBI:597326"/>
    </cofactor>
</comment>
<keyword evidence="3 7" id="KW-0032">Aminotransferase</keyword>
<dbReference type="Proteomes" id="UP001227095">
    <property type="component" value="Plasmid unnamed1"/>
</dbReference>
<dbReference type="GO" id="GO:0034386">
    <property type="term" value="F:4-aminobutyrate:2-oxoglutarate transaminase activity"/>
    <property type="evidence" value="ECO:0007669"/>
    <property type="project" value="UniProtKB-EC"/>
</dbReference>
<geneLocation type="plasmid" evidence="7 8">
    <name>unnamed1</name>
</geneLocation>
<gene>
    <name evidence="7" type="primary">gabT</name>
    <name evidence="7" type="ORF">QEO92_27620</name>
</gene>
<evidence type="ECO:0000256" key="5">
    <source>
        <dbReference type="ARBA" id="ARBA00022898"/>
    </source>
</evidence>
<evidence type="ECO:0000313" key="7">
    <source>
        <dbReference type="EMBL" id="WGI71919.1"/>
    </source>
</evidence>
<dbReference type="CDD" id="cd00610">
    <property type="entry name" value="OAT_like"/>
    <property type="match status" value="1"/>
</dbReference>
<keyword evidence="8" id="KW-1185">Reference proteome</keyword>
<accession>A0ABY8MDP2</accession>
<name>A0ABY8MDP2_9HYPH</name>
<dbReference type="PIRSF" id="PIRSF000521">
    <property type="entry name" value="Transaminase_4ab_Lys_Orn"/>
    <property type="match status" value="1"/>
</dbReference>
<dbReference type="EC" id="2.6.1.19" evidence="7"/>
<comment type="similarity">
    <text evidence="2 6">Belongs to the class-III pyridoxal-phosphate-dependent aminotransferase family.</text>
</comment>
<dbReference type="InterPro" id="IPR015422">
    <property type="entry name" value="PyrdxlP-dep_Trfase_small"/>
</dbReference>
<keyword evidence="4 7" id="KW-0808">Transferase</keyword>
<dbReference type="Gene3D" id="3.90.1150.10">
    <property type="entry name" value="Aspartate Aminotransferase, domain 1"/>
    <property type="match status" value="1"/>
</dbReference>
<organism evidence="7 8">
    <name type="scientific">Neorhizobium petrolearium</name>
    <dbReference type="NCBI Taxonomy" id="515361"/>
    <lineage>
        <taxon>Bacteria</taxon>
        <taxon>Pseudomonadati</taxon>
        <taxon>Pseudomonadota</taxon>
        <taxon>Alphaproteobacteria</taxon>
        <taxon>Hyphomicrobiales</taxon>
        <taxon>Rhizobiaceae</taxon>
        <taxon>Rhizobium/Agrobacterium group</taxon>
        <taxon>Neorhizobium</taxon>
    </lineage>
</organism>
<evidence type="ECO:0000256" key="3">
    <source>
        <dbReference type="ARBA" id="ARBA00022576"/>
    </source>
</evidence>
<dbReference type="InterPro" id="IPR005814">
    <property type="entry name" value="Aminotrans_3"/>
</dbReference>
<dbReference type="SUPFAM" id="SSF53383">
    <property type="entry name" value="PLP-dependent transferases"/>
    <property type="match status" value="1"/>
</dbReference>
<dbReference type="Pfam" id="PF00202">
    <property type="entry name" value="Aminotran_3"/>
    <property type="match status" value="1"/>
</dbReference>
<dbReference type="RefSeq" id="WP_227705387.1">
    <property type="nucleotide sequence ID" value="NZ_CP123001.1"/>
</dbReference>
<evidence type="ECO:0000256" key="6">
    <source>
        <dbReference type="RuleBase" id="RU003560"/>
    </source>
</evidence>
<keyword evidence="7" id="KW-0614">Plasmid</keyword>
<dbReference type="Gene3D" id="3.40.640.10">
    <property type="entry name" value="Type I PLP-dependent aspartate aminotransferase-like (Major domain)"/>
    <property type="match status" value="1"/>
</dbReference>
<dbReference type="PANTHER" id="PTHR11986">
    <property type="entry name" value="AMINOTRANSFERASE CLASS III"/>
    <property type="match status" value="1"/>
</dbReference>
<dbReference type="PANTHER" id="PTHR11986:SF58">
    <property type="entry name" value="LEUCINE_METHIONINE RACEMASE"/>
    <property type="match status" value="1"/>
</dbReference>
<dbReference type="InterPro" id="IPR015421">
    <property type="entry name" value="PyrdxlP-dep_Trfase_major"/>
</dbReference>
<dbReference type="EMBL" id="CP123001">
    <property type="protein sequence ID" value="WGI71919.1"/>
    <property type="molecule type" value="Genomic_DNA"/>
</dbReference>
<dbReference type="InterPro" id="IPR015424">
    <property type="entry name" value="PyrdxlP-dep_Trfase"/>
</dbReference>
<evidence type="ECO:0000313" key="8">
    <source>
        <dbReference type="Proteomes" id="UP001227095"/>
    </source>
</evidence>
<evidence type="ECO:0000256" key="1">
    <source>
        <dbReference type="ARBA" id="ARBA00001933"/>
    </source>
</evidence>
<dbReference type="NCBIfam" id="TIGR00700">
    <property type="entry name" value="GABAtrnsam"/>
    <property type="match status" value="1"/>
</dbReference>
<dbReference type="InterPro" id="IPR049704">
    <property type="entry name" value="Aminotrans_3_PPA_site"/>
</dbReference>
<keyword evidence="5 6" id="KW-0663">Pyridoxal phosphate</keyword>
<protein>
    <submittedName>
        <fullName evidence="7">4-aminobutyrate--2-oxoglutarate transaminase</fullName>
        <ecNumber evidence="7">2.6.1.19</ecNumber>
    </submittedName>
</protein>
<evidence type="ECO:0000256" key="2">
    <source>
        <dbReference type="ARBA" id="ARBA00008954"/>
    </source>
</evidence>
<dbReference type="PROSITE" id="PS00600">
    <property type="entry name" value="AA_TRANSFER_CLASS_3"/>
    <property type="match status" value="1"/>
</dbReference>